<dbReference type="SUPFAM" id="SSF56300">
    <property type="entry name" value="Metallo-dependent phosphatases"/>
    <property type="match status" value="1"/>
</dbReference>
<protein>
    <submittedName>
        <fullName evidence="2">Serine/threonine-protein phosphatase CPPED1</fullName>
    </submittedName>
</protein>
<dbReference type="EMBL" id="CASHTH010001839">
    <property type="protein sequence ID" value="CAI8020630.1"/>
    <property type="molecule type" value="Genomic_DNA"/>
</dbReference>
<dbReference type="PANTHER" id="PTHR43143">
    <property type="entry name" value="METALLOPHOSPHOESTERASE, CALCINEURIN SUPERFAMILY"/>
    <property type="match status" value="1"/>
</dbReference>
<dbReference type="InterPro" id="IPR004843">
    <property type="entry name" value="Calcineurin-like_PHP"/>
</dbReference>
<comment type="caution">
    <text evidence="2">The sequence shown here is derived from an EMBL/GenBank/DDBJ whole genome shotgun (WGS) entry which is preliminary data.</text>
</comment>
<dbReference type="PANTHER" id="PTHR43143:SF1">
    <property type="entry name" value="SERINE_THREONINE-PROTEIN PHOSPHATASE CPPED1"/>
    <property type="match status" value="1"/>
</dbReference>
<dbReference type="Proteomes" id="UP001174909">
    <property type="component" value="Unassembled WGS sequence"/>
</dbReference>
<evidence type="ECO:0000313" key="2">
    <source>
        <dbReference type="EMBL" id="CAI8020630.1"/>
    </source>
</evidence>
<dbReference type="Gene3D" id="3.60.21.10">
    <property type="match status" value="1"/>
</dbReference>
<feature type="domain" description="Calcineurin-like phosphoesterase" evidence="1">
    <location>
        <begin position="17"/>
        <end position="202"/>
    </location>
</feature>
<evidence type="ECO:0000259" key="1">
    <source>
        <dbReference type="Pfam" id="PF00149"/>
    </source>
</evidence>
<evidence type="ECO:0000313" key="3">
    <source>
        <dbReference type="Proteomes" id="UP001174909"/>
    </source>
</evidence>
<accession>A0AA35RZH7</accession>
<reference evidence="2" key="1">
    <citation type="submission" date="2023-03" db="EMBL/GenBank/DDBJ databases">
        <authorList>
            <person name="Steffen K."/>
            <person name="Cardenas P."/>
        </authorList>
    </citation>
    <scope>NUCLEOTIDE SEQUENCE</scope>
</reference>
<sequence length="553" mass="62704">MPIVERPFSDDPDKFSFAIIGDKTGGGLDKWPVFDRAIDEINVLKPDFAIMVGDLIQGDTRDPEQLAAEWKEFWQHESDLIVPFLSLPGNHDITNPVMYQYWQEHLGRTYSAFRYKNCLFIMLNTEEWHHPLQAEEWDWEKGWFGEAQTQYVKDELAQHPDVRHTFVMLHRPVWLYENSGWEQIEEALGNRAYTVFAGHYHNLTLHTRNDHRYFVLSATGGGLTPQEAPEAGAFDHYSIVTVDGENVDVAIVKPGNIYPADISTATFKESLANLLTFKPHFNIDNTQPLSNGNLEISLENTLEKQLEVEIAFHPSENWQISPHRLTFQVKPGQTTKGTVALTVPSDALIPLPTYDYSIAYGGEQLRSGRNLFHPIDRSNMHVLKNWMLLGPFDLGVTEAPTNTNEVPPNFLTTPLPESETDKIYQGQTGEIAWQEHVSESERINLDDAFGNPEWAFGYGMSYIKSPDARRVFAQIGWGCNLGKLFLNGVEIAAASTPGSHLFRGWAHFELPLKTGWNTLTIQSGDYKGGWDYRMEIADATNAIQFSAKRTSQD</sequence>
<proteinExistence type="predicted"/>
<gene>
    <name evidence="2" type="ORF">GBAR_LOCUS12329</name>
</gene>
<keyword evidence="3" id="KW-1185">Reference proteome</keyword>
<dbReference type="Pfam" id="PF00149">
    <property type="entry name" value="Metallophos"/>
    <property type="match status" value="1"/>
</dbReference>
<name>A0AA35RZH7_GEOBA</name>
<organism evidence="2 3">
    <name type="scientific">Geodia barretti</name>
    <name type="common">Barrett's horny sponge</name>
    <dbReference type="NCBI Taxonomy" id="519541"/>
    <lineage>
        <taxon>Eukaryota</taxon>
        <taxon>Metazoa</taxon>
        <taxon>Porifera</taxon>
        <taxon>Demospongiae</taxon>
        <taxon>Heteroscleromorpha</taxon>
        <taxon>Tetractinellida</taxon>
        <taxon>Astrophorina</taxon>
        <taxon>Geodiidae</taxon>
        <taxon>Geodia</taxon>
    </lineage>
</organism>
<dbReference type="GO" id="GO:0016787">
    <property type="term" value="F:hydrolase activity"/>
    <property type="evidence" value="ECO:0007669"/>
    <property type="project" value="InterPro"/>
</dbReference>
<dbReference type="InterPro" id="IPR029052">
    <property type="entry name" value="Metallo-depent_PP-like"/>
</dbReference>
<dbReference type="InterPro" id="IPR051918">
    <property type="entry name" value="STPP_CPPED1"/>
</dbReference>
<dbReference type="AlphaFoldDB" id="A0AA35RZH7"/>